<proteinExistence type="inferred from homology"/>
<evidence type="ECO:0000256" key="6">
    <source>
        <dbReference type="ARBA" id="ARBA00023212"/>
    </source>
</evidence>
<keyword evidence="3" id="KW-1003">Cell membrane</keyword>
<dbReference type="SUPFAM" id="SSF50729">
    <property type="entry name" value="PH domain-like"/>
    <property type="match status" value="1"/>
</dbReference>
<keyword evidence="5" id="KW-0472">Membrane</keyword>
<evidence type="ECO:0000259" key="11">
    <source>
        <dbReference type="PROSITE" id="PS50200"/>
    </source>
</evidence>
<dbReference type="Gene3D" id="2.30.29.30">
    <property type="entry name" value="Pleckstrin-homology domain (PH domain)/Phosphotyrosine-binding domain (PTB)"/>
    <property type="match status" value="1"/>
</dbReference>
<reference evidence="12" key="2">
    <citation type="submission" date="2025-09" db="UniProtKB">
        <authorList>
            <consortium name="Ensembl"/>
        </authorList>
    </citation>
    <scope>IDENTIFICATION</scope>
</reference>
<comment type="subcellular location">
    <subcellularLocation>
        <location evidence="1">Cell membrane</location>
        <topology evidence="1">Peripheral membrane protein</topology>
    </subcellularLocation>
    <subcellularLocation>
        <location evidence="2">Cytoplasm</location>
        <location evidence="2">Cytoskeleton</location>
    </subcellularLocation>
</comment>
<dbReference type="InterPro" id="IPR000159">
    <property type="entry name" value="RA_dom"/>
</dbReference>
<feature type="domain" description="PH" evidence="10">
    <location>
        <begin position="148"/>
        <end position="257"/>
    </location>
</feature>
<dbReference type="InterPro" id="IPR001849">
    <property type="entry name" value="PH_domain"/>
</dbReference>
<sequence length="308" mass="35919">MDEIDVMFNHLLEEIGDLTQVMIIKVWMSDGSTKTLMVEGAQTVRDVLYKLFDKTYCDCGTEWSLCEINQELHTERILEDHECVVESLSTWTSGTGNKLYFLKRHQKHVMFTQPQFFYMWKKSCMKTISEQEQQLLLKENFEGSTAVVPDLEGWLYLKDDGKKVWKPRYFVLRASGLYYVPKGKTKSSSDLACFIRFEQVNVYSTDGYRLRYRAPTDYCFVLKHPCIQKESQYVKFLCCEHEDSMLLWVNSIRIAKYGTVLYENYKVALKRAQQIVKFAPTLDPCTEIEDEAPPDFIPPSPPGYTAIL</sequence>
<dbReference type="SUPFAM" id="SSF54236">
    <property type="entry name" value="Ubiquitin-like"/>
    <property type="match status" value="1"/>
</dbReference>
<dbReference type="Pfam" id="PF21989">
    <property type="entry name" value="RA_2"/>
    <property type="match status" value="1"/>
</dbReference>
<comment type="similarity">
    <text evidence="7">Belongs to the MRL family.</text>
</comment>
<dbReference type="STRING" id="409849.ENSPMGP00000025038"/>
<evidence type="ECO:0000256" key="8">
    <source>
        <dbReference type="ARBA" id="ARBA00040699"/>
    </source>
</evidence>
<evidence type="ECO:0000256" key="4">
    <source>
        <dbReference type="ARBA" id="ARBA00022490"/>
    </source>
</evidence>
<reference evidence="12" key="1">
    <citation type="submission" date="2025-08" db="UniProtKB">
        <authorList>
            <consortium name="Ensembl"/>
        </authorList>
    </citation>
    <scope>IDENTIFICATION</scope>
</reference>
<evidence type="ECO:0000256" key="2">
    <source>
        <dbReference type="ARBA" id="ARBA00004245"/>
    </source>
</evidence>
<dbReference type="Proteomes" id="UP000261520">
    <property type="component" value="Unplaced"/>
</dbReference>
<dbReference type="PROSITE" id="PS50003">
    <property type="entry name" value="PH_DOMAIN"/>
    <property type="match status" value="1"/>
</dbReference>
<evidence type="ECO:0000256" key="9">
    <source>
        <dbReference type="ARBA" id="ARBA00042746"/>
    </source>
</evidence>
<dbReference type="PROSITE" id="PS50200">
    <property type="entry name" value="RA"/>
    <property type="match status" value="1"/>
</dbReference>
<dbReference type="CDD" id="cd01259">
    <property type="entry name" value="PH_APBB1IP"/>
    <property type="match status" value="1"/>
</dbReference>
<name>A0A3B4B6D5_9GOBI</name>
<evidence type="ECO:0000256" key="3">
    <source>
        <dbReference type="ARBA" id="ARBA00022475"/>
    </source>
</evidence>
<evidence type="ECO:0000259" key="10">
    <source>
        <dbReference type="PROSITE" id="PS50003"/>
    </source>
</evidence>
<dbReference type="PANTHER" id="PTHR11243">
    <property type="entry name" value="GROWTH FACTOR RECEPTOR-BOUND PROTEIN"/>
    <property type="match status" value="1"/>
</dbReference>
<dbReference type="GO" id="GO:0005829">
    <property type="term" value="C:cytosol"/>
    <property type="evidence" value="ECO:0007669"/>
    <property type="project" value="TreeGrafter"/>
</dbReference>
<dbReference type="SMART" id="SM00233">
    <property type="entry name" value="PH"/>
    <property type="match status" value="1"/>
</dbReference>
<dbReference type="InterPro" id="IPR039664">
    <property type="entry name" value="GRB/APBB1IP"/>
</dbReference>
<organism evidence="12 13">
    <name type="scientific">Periophthalmus magnuspinnatus</name>
    <dbReference type="NCBI Taxonomy" id="409849"/>
    <lineage>
        <taxon>Eukaryota</taxon>
        <taxon>Metazoa</taxon>
        <taxon>Chordata</taxon>
        <taxon>Craniata</taxon>
        <taxon>Vertebrata</taxon>
        <taxon>Euteleostomi</taxon>
        <taxon>Actinopterygii</taxon>
        <taxon>Neopterygii</taxon>
        <taxon>Teleostei</taxon>
        <taxon>Neoteleostei</taxon>
        <taxon>Acanthomorphata</taxon>
        <taxon>Gobiaria</taxon>
        <taxon>Gobiiformes</taxon>
        <taxon>Gobioidei</taxon>
        <taxon>Gobiidae</taxon>
        <taxon>Oxudercinae</taxon>
        <taxon>Periophthalmus</taxon>
    </lineage>
</organism>
<evidence type="ECO:0000256" key="5">
    <source>
        <dbReference type="ARBA" id="ARBA00023136"/>
    </source>
</evidence>
<dbReference type="PANTHER" id="PTHR11243:SF14">
    <property type="entry name" value="AMYLOID BETA A4 PRECURSOR PROTEIN-BINDING FAMILY B MEMBER 1-INTERACTING PROTEIN"/>
    <property type="match status" value="1"/>
</dbReference>
<keyword evidence="13" id="KW-1185">Reference proteome</keyword>
<dbReference type="GO" id="GO:0005886">
    <property type="term" value="C:plasma membrane"/>
    <property type="evidence" value="ECO:0007669"/>
    <property type="project" value="UniProtKB-SubCell"/>
</dbReference>
<evidence type="ECO:0000256" key="1">
    <source>
        <dbReference type="ARBA" id="ARBA00004202"/>
    </source>
</evidence>
<dbReference type="InterPro" id="IPR039665">
    <property type="entry name" value="PH_APBB1IP"/>
</dbReference>
<evidence type="ECO:0000256" key="7">
    <source>
        <dbReference type="ARBA" id="ARBA00038382"/>
    </source>
</evidence>
<dbReference type="AlphaFoldDB" id="A0A3B4B6D5"/>
<protein>
    <recommendedName>
        <fullName evidence="8">Amyloid beta A4 precursor protein-binding family B member 1-interacting protein</fullName>
    </recommendedName>
    <alternativeName>
        <fullName evidence="9">APBB1-interacting protein 1</fullName>
    </alternativeName>
</protein>
<dbReference type="SMART" id="SM00314">
    <property type="entry name" value="RA"/>
    <property type="match status" value="1"/>
</dbReference>
<evidence type="ECO:0000313" key="12">
    <source>
        <dbReference type="Ensembl" id="ENSPMGP00000025038.1"/>
    </source>
</evidence>
<dbReference type="InterPro" id="IPR029071">
    <property type="entry name" value="Ubiquitin-like_domsf"/>
</dbReference>
<dbReference type="GO" id="GO:0007165">
    <property type="term" value="P:signal transduction"/>
    <property type="evidence" value="ECO:0007669"/>
    <property type="project" value="InterPro"/>
</dbReference>
<dbReference type="Ensembl" id="ENSPMGT00000026673.1">
    <property type="protein sequence ID" value="ENSPMGP00000025038.1"/>
    <property type="gene ID" value="ENSPMGG00000020232.1"/>
</dbReference>
<accession>A0A3B4B6D5</accession>
<dbReference type="Gene3D" id="3.10.20.90">
    <property type="entry name" value="Phosphatidylinositol 3-kinase Catalytic Subunit, Chain A, domain 1"/>
    <property type="match status" value="1"/>
</dbReference>
<evidence type="ECO:0000313" key="13">
    <source>
        <dbReference type="Proteomes" id="UP000261520"/>
    </source>
</evidence>
<feature type="domain" description="Ras-associating" evidence="11">
    <location>
        <begin position="23"/>
        <end position="107"/>
    </location>
</feature>
<dbReference type="Pfam" id="PF00169">
    <property type="entry name" value="PH"/>
    <property type="match status" value="1"/>
</dbReference>
<dbReference type="InterPro" id="IPR011993">
    <property type="entry name" value="PH-like_dom_sf"/>
</dbReference>
<keyword evidence="6" id="KW-0206">Cytoskeleton</keyword>
<dbReference type="GO" id="GO:0005856">
    <property type="term" value="C:cytoskeleton"/>
    <property type="evidence" value="ECO:0007669"/>
    <property type="project" value="UniProtKB-SubCell"/>
</dbReference>
<keyword evidence="4" id="KW-0963">Cytoplasm</keyword>